<evidence type="ECO:0000313" key="8">
    <source>
        <dbReference type="EMBL" id="TCT40228.1"/>
    </source>
</evidence>
<dbReference type="FunFam" id="3.40.50.300:FF:000134">
    <property type="entry name" value="Iron-enterobactin ABC transporter ATP-binding protein"/>
    <property type="match status" value="1"/>
</dbReference>
<dbReference type="GO" id="GO:0016887">
    <property type="term" value="F:ATP hydrolysis activity"/>
    <property type="evidence" value="ECO:0007669"/>
    <property type="project" value="InterPro"/>
</dbReference>
<comment type="similarity">
    <text evidence="1">Belongs to the ABC transporter superfamily.</text>
</comment>
<evidence type="ECO:0000256" key="3">
    <source>
        <dbReference type="ARBA" id="ARBA00022741"/>
    </source>
</evidence>
<evidence type="ECO:0000256" key="2">
    <source>
        <dbReference type="ARBA" id="ARBA00022448"/>
    </source>
</evidence>
<dbReference type="SMART" id="SM00382">
    <property type="entry name" value="AAA"/>
    <property type="match status" value="1"/>
</dbReference>
<dbReference type="GO" id="GO:0005524">
    <property type="term" value="F:ATP binding"/>
    <property type="evidence" value="ECO:0007669"/>
    <property type="project" value="UniProtKB-KW"/>
</dbReference>
<evidence type="ECO:0000256" key="4">
    <source>
        <dbReference type="ARBA" id="ARBA00022840"/>
    </source>
</evidence>
<dbReference type="AlphaFoldDB" id="A0A4R3NSN2"/>
<keyword evidence="3" id="KW-0547">Nucleotide-binding</keyword>
<dbReference type="Gene3D" id="3.40.50.300">
    <property type="entry name" value="P-loop containing nucleotide triphosphate hydrolases"/>
    <property type="match status" value="1"/>
</dbReference>
<dbReference type="Pfam" id="PF00005">
    <property type="entry name" value="ABC_tran"/>
    <property type="match status" value="1"/>
</dbReference>
<proteinExistence type="inferred from homology"/>
<dbReference type="PROSITE" id="PS50893">
    <property type="entry name" value="ABC_TRANSPORTER_2"/>
    <property type="match status" value="1"/>
</dbReference>
<evidence type="ECO:0000256" key="6">
    <source>
        <dbReference type="ARBA" id="ARBA00037066"/>
    </source>
</evidence>
<evidence type="ECO:0000259" key="7">
    <source>
        <dbReference type="PROSITE" id="PS50893"/>
    </source>
</evidence>
<dbReference type="PANTHER" id="PTHR42794">
    <property type="entry name" value="HEMIN IMPORT ATP-BINDING PROTEIN HMUV"/>
    <property type="match status" value="1"/>
</dbReference>
<keyword evidence="9" id="KW-1185">Reference proteome</keyword>
<gene>
    <name evidence="8" type="ORF">EDC90_101081</name>
</gene>
<dbReference type="CDD" id="cd03214">
    <property type="entry name" value="ABC_Iron-Siderophores_B12_Hemin"/>
    <property type="match status" value="1"/>
</dbReference>
<evidence type="ECO:0000313" key="9">
    <source>
        <dbReference type="Proteomes" id="UP000295097"/>
    </source>
</evidence>
<feature type="domain" description="ABC transporter" evidence="7">
    <location>
        <begin position="4"/>
        <end position="238"/>
    </location>
</feature>
<dbReference type="OrthoDB" id="9805601at2"/>
<keyword evidence="2" id="KW-0813">Transport</keyword>
<dbReference type="PANTHER" id="PTHR42794:SF1">
    <property type="entry name" value="HEMIN IMPORT ATP-BINDING PROTEIN HMUV"/>
    <property type="match status" value="1"/>
</dbReference>
<comment type="function">
    <text evidence="6">Part of the ABC transporter complex HmuTUV involved in hemin import. Responsible for energy coupling to the transport system.</text>
</comment>
<dbReference type="InterPro" id="IPR017871">
    <property type="entry name" value="ABC_transporter-like_CS"/>
</dbReference>
<dbReference type="PROSITE" id="PS00211">
    <property type="entry name" value="ABC_TRANSPORTER_1"/>
    <property type="match status" value="1"/>
</dbReference>
<evidence type="ECO:0000256" key="5">
    <source>
        <dbReference type="ARBA" id="ARBA00022967"/>
    </source>
</evidence>
<keyword evidence="5" id="KW-1278">Translocase</keyword>
<protein>
    <submittedName>
        <fullName evidence="8">Iron complex transport system ATP-binding protein</fullName>
    </submittedName>
</protein>
<dbReference type="RefSeq" id="WP_132310634.1">
    <property type="nucleotide sequence ID" value="NZ_SMAR01000010.1"/>
</dbReference>
<sequence>MNLLEAKAVSVRLGGRNVVENISFSIAAGEFVGLIGPNGAGKSTLLKACLGLNNASGNILLQDTPLAEMSAQARGRAVSYLPQEHEIAWPVSVRHLVELGRQPWLKADGGRDFAGRHAIARAIARLGITELAERPANTLSGGERARVLIARALAQTTPLLLADEPAAGLDPAHQIGLMKIFRSLLSDGHSVVSSMHDLSLAARWCTRLIMIDKGHIVADDRPENVLTADNLRAVYGVEAFFAEAKGGPVLLPLDLYSGV</sequence>
<dbReference type="InterPro" id="IPR003593">
    <property type="entry name" value="AAA+_ATPase"/>
</dbReference>
<dbReference type="EMBL" id="SMAR01000010">
    <property type="protein sequence ID" value="TCT40228.1"/>
    <property type="molecule type" value="Genomic_DNA"/>
</dbReference>
<accession>A0A4R3NSN2</accession>
<reference evidence="8 9" key="1">
    <citation type="submission" date="2019-03" db="EMBL/GenBank/DDBJ databases">
        <title>Freshwater and sediment microbial communities from various areas in North America, analyzing microbe dynamics in response to fracking.</title>
        <authorList>
            <person name="Lamendella R."/>
        </authorList>
    </citation>
    <scope>NUCLEOTIDE SEQUENCE [LARGE SCALE GENOMIC DNA]</scope>
    <source>
        <strain evidence="8 9">175.2</strain>
    </source>
</reference>
<dbReference type="InterPro" id="IPR003439">
    <property type="entry name" value="ABC_transporter-like_ATP-bd"/>
</dbReference>
<keyword evidence="4 8" id="KW-0067">ATP-binding</keyword>
<dbReference type="InterPro" id="IPR027417">
    <property type="entry name" value="P-loop_NTPase"/>
</dbReference>
<name>A0A4R3NSN2_9HYPH</name>
<evidence type="ECO:0000256" key="1">
    <source>
        <dbReference type="ARBA" id="ARBA00005417"/>
    </source>
</evidence>
<dbReference type="Proteomes" id="UP000295097">
    <property type="component" value="Unassembled WGS sequence"/>
</dbReference>
<dbReference type="SUPFAM" id="SSF52540">
    <property type="entry name" value="P-loop containing nucleoside triphosphate hydrolases"/>
    <property type="match status" value="1"/>
</dbReference>
<organism evidence="8 9">
    <name type="scientific">Martelella mediterranea</name>
    <dbReference type="NCBI Taxonomy" id="293089"/>
    <lineage>
        <taxon>Bacteria</taxon>
        <taxon>Pseudomonadati</taxon>
        <taxon>Pseudomonadota</taxon>
        <taxon>Alphaproteobacteria</taxon>
        <taxon>Hyphomicrobiales</taxon>
        <taxon>Aurantimonadaceae</taxon>
        <taxon>Martelella</taxon>
    </lineage>
</organism>
<comment type="caution">
    <text evidence="8">The sequence shown here is derived from an EMBL/GenBank/DDBJ whole genome shotgun (WGS) entry which is preliminary data.</text>
</comment>